<comment type="subcellular location">
    <subcellularLocation>
        <location evidence="1">Cell inner membrane</location>
        <topology evidence="1">Single-pass membrane protein</topology>
    </subcellularLocation>
</comment>
<accession>A0A135ZZ70</accession>
<gene>
    <name evidence="12" type="ORF">AX660_18070</name>
</gene>
<dbReference type="Gene3D" id="3.30.1360.100">
    <property type="entry name" value="General secretion pathway protein M, EpsM"/>
    <property type="match status" value="1"/>
</dbReference>
<keyword evidence="7 10" id="KW-0653">Protein transport</keyword>
<protein>
    <recommendedName>
        <fullName evidence="10">Type II secretion system protein M</fullName>
        <shortName evidence="10">T2SS protein M</shortName>
    </recommendedName>
    <alternativeName>
        <fullName evidence="10">General secretion pathway protein M</fullName>
    </alternativeName>
</protein>
<dbReference type="Pfam" id="PF04612">
    <property type="entry name" value="T2SSM"/>
    <property type="match status" value="1"/>
</dbReference>
<comment type="caution">
    <text evidence="12">The sequence shown here is derived from an EMBL/GenBank/DDBJ whole genome shotgun (WGS) entry which is preliminary data.</text>
</comment>
<keyword evidence="3 10" id="KW-0813">Transport</keyword>
<evidence type="ECO:0000256" key="8">
    <source>
        <dbReference type="ARBA" id="ARBA00022989"/>
    </source>
</evidence>
<reference evidence="13" key="1">
    <citation type="submission" date="2016-02" db="EMBL/GenBank/DDBJ databases">
        <authorList>
            <person name="Schultz-Johansen M."/>
            <person name="Glaring M.A."/>
            <person name="Bech P.K."/>
            <person name="Stougaard P."/>
        </authorList>
    </citation>
    <scope>NUCLEOTIDE SEQUENCE [LARGE SCALE GENOMIC DNA]</scope>
    <source>
        <strain evidence="13">S66</strain>
    </source>
</reference>
<dbReference type="PIRSF" id="PIRSF006291">
    <property type="entry name" value="GspM"/>
    <property type="match status" value="1"/>
</dbReference>
<dbReference type="EMBL" id="LSNE01000007">
    <property type="protein sequence ID" value="KXI28279.1"/>
    <property type="molecule type" value="Genomic_DNA"/>
</dbReference>
<keyword evidence="4 10" id="KW-1003">Cell membrane</keyword>
<organism evidence="12 13">
    <name type="scientific">Paraglaciecola hydrolytica</name>
    <dbReference type="NCBI Taxonomy" id="1799789"/>
    <lineage>
        <taxon>Bacteria</taxon>
        <taxon>Pseudomonadati</taxon>
        <taxon>Pseudomonadota</taxon>
        <taxon>Gammaproteobacteria</taxon>
        <taxon>Alteromonadales</taxon>
        <taxon>Alteromonadaceae</taxon>
        <taxon>Paraglaciecola</taxon>
    </lineage>
</organism>
<name>A0A135ZZ70_9ALTE</name>
<sequence>MEKLKLYYKQLNEREQRLVLLSAVLVVIALFYWVIWSPLSQAVTKGQANLNSQKELLVWVQQNANRALQLQGSAKPNAKFTGSLAQEVNQSAGRLNITIARMQPTGEELQVWVDQVPFNDVLSWLQGLESKGIVVLDLDIAETNAAGQIKIRRLKLGKA</sequence>
<dbReference type="SUPFAM" id="SSF103054">
    <property type="entry name" value="General secretion pathway protein M, EpsM"/>
    <property type="match status" value="1"/>
</dbReference>
<dbReference type="InterPro" id="IPR007690">
    <property type="entry name" value="T2SS_GspM"/>
</dbReference>
<evidence type="ECO:0000256" key="10">
    <source>
        <dbReference type="PIRNR" id="PIRNR006291"/>
    </source>
</evidence>
<evidence type="ECO:0000256" key="3">
    <source>
        <dbReference type="ARBA" id="ARBA00022448"/>
    </source>
</evidence>
<dbReference type="InterPro" id="IPR023229">
    <property type="entry name" value="T2SS_M_periplasmic_sf"/>
</dbReference>
<dbReference type="STRING" id="1799789.AX660_18070"/>
<evidence type="ECO:0000256" key="4">
    <source>
        <dbReference type="ARBA" id="ARBA00022475"/>
    </source>
</evidence>
<proteinExistence type="inferred from homology"/>
<keyword evidence="9 10" id="KW-0472">Membrane</keyword>
<dbReference type="Proteomes" id="UP000070299">
    <property type="component" value="Unassembled WGS sequence"/>
</dbReference>
<comment type="similarity">
    <text evidence="2 10">Belongs to the GSP M family.</text>
</comment>
<keyword evidence="8 11" id="KW-1133">Transmembrane helix</keyword>
<evidence type="ECO:0000256" key="9">
    <source>
        <dbReference type="ARBA" id="ARBA00023136"/>
    </source>
</evidence>
<dbReference type="OrthoDB" id="6624834at2"/>
<keyword evidence="13" id="KW-1185">Reference proteome</keyword>
<keyword evidence="5 10" id="KW-0997">Cell inner membrane</keyword>
<feature type="transmembrane region" description="Helical" evidence="11">
    <location>
        <begin position="18"/>
        <end position="36"/>
    </location>
</feature>
<dbReference type="RefSeq" id="WP_068378418.1">
    <property type="nucleotide sequence ID" value="NZ_LSNE01000007.1"/>
</dbReference>
<evidence type="ECO:0000256" key="11">
    <source>
        <dbReference type="SAM" id="Phobius"/>
    </source>
</evidence>
<dbReference type="GO" id="GO:0005886">
    <property type="term" value="C:plasma membrane"/>
    <property type="evidence" value="ECO:0007669"/>
    <property type="project" value="UniProtKB-SubCell"/>
</dbReference>
<dbReference type="GO" id="GO:0015628">
    <property type="term" value="P:protein secretion by the type II secretion system"/>
    <property type="evidence" value="ECO:0007669"/>
    <property type="project" value="InterPro"/>
</dbReference>
<keyword evidence="6 11" id="KW-0812">Transmembrane</keyword>
<evidence type="ECO:0000313" key="12">
    <source>
        <dbReference type="EMBL" id="KXI28279.1"/>
    </source>
</evidence>
<evidence type="ECO:0000256" key="7">
    <source>
        <dbReference type="ARBA" id="ARBA00022927"/>
    </source>
</evidence>
<comment type="function">
    <text evidence="10">Inner membrane component of the type II secretion system required for the energy-dependent secretion of extracellular factors such as proteases and toxins from the periplasm.</text>
</comment>
<evidence type="ECO:0000256" key="5">
    <source>
        <dbReference type="ARBA" id="ARBA00022519"/>
    </source>
</evidence>
<evidence type="ECO:0000256" key="1">
    <source>
        <dbReference type="ARBA" id="ARBA00004377"/>
    </source>
</evidence>
<dbReference type="GO" id="GO:0015627">
    <property type="term" value="C:type II protein secretion system complex"/>
    <property type="evidence" value="ECO:0007669"/>
    <property type="project" value="InterPro"/>
</dbReference>
<evidence type="ECO:0000256" key="2">
    <source>
        <dbReference type="ARBA" id="ARBA00010637"/>
    </source>
</evidence>
<dbReference type="AlphaFoldDB" id="A0A135ZZ70"/>
<evidence type="ECO:0000256" key="6">
    <source>
        <dbReference type="ARBA" id="ARBA00022692"/>
    </source>
</evidence>
<evidence type="ECO:0000313" key="13">
    <source>
        <dbReference type="Proteomes" id="UP000070299"/>
    </source>
</evidence>